<accession>A0A2S5A796</accession>
<dbReference type="InterPro" id="IPR017941">
    <property type="entry name" value="Rieske_2Fe-2S"/>
</dbReference>
<dbReference type="RefSeq" id="WP_103787619.1">
    <property type="nucleotide sequence ID" value="NZ_PQVF01000002.1"/>
</dbReference>
<evidence type="ECO:0000256" key="2">
    <source>
        <dbReference type="ARBA" id="ARBA00022723"/>
    </source>
</evidence>
<dbReference type="PROSITE" id="PS51296">
    <property type="entry name" value="RIESKE"/>
    <property type="match status" value="1"/>
</dbReference>
<comment type="caution">
    <text evidence="6">The sequence shown here is derived from an EMBL/GenBank/DDBJ whole genome shotgun (WGS) entry which is preliminary data.</text>
</comment>
<protein>
    <submittedName>
        <fullName evidence="6">Rieske</fullName>
    </submittedName>
</protein>
<keyword evidence="7" id="KW-1185">Reference proteome</keyword>
<keyword evidence="2" id="KW-0479">Metal-binding</keyword>
<name>A0A2S5A796_9SPHI</name>
<evidence type="ECO:0000313" key="6">
    <source>
        <dbReference type="EMBL" id="POY38386.1"/>
    </source>
</evidence>
<evidence type="ECO:0000256" key="1">
    <source>
        <dbReference type="ARBA" id="ARBA00022714"/>
    </source>
</evidence>
<dbReference type="GO" id="GO:0046872">
    <property type="term" value="F:metal ion binding"/>
    <property type="evidence" value="ECO:0007669"/>
    <property type="project" value="UniProtKB-KW"/>
</dbReference>
<evidence type="ECO:0000313" key="7">
    <source>
        <dbReference type="Proteomes" id="UP000236893"/>
    </source>
</evidence>
<evidence type="ECO:0000256" key="3">
    <source>
        <dbReference type="ARBA" id="ARBA00023004"/>
    </source>
</evidence>
<dbReference type="GO" id="GO:0051537">
    <property type="term" value="F:2 iron, 2 sulfur cluster binding"/>
    <property type="evidence" value="ECO:0007669"/>
    <property type="project" value="UniProtKB-KW"/>
</dbReference>
<evidence type="ECO:0000259" key="5">
    <source>
        <dbReference type="PROSITE" id="PS51296"/>
    </source>
</evidence>
<reference evidence="6 7" key="1">
    <citation type="submission" date="2018-01" db="EMBL/GenBank/DDBJ databases">
        <authorList>
            <person name="Gaut B.S."/>
            <person name="Morton B.R."/>
            <person name="Clegg M.T."/>
            <person name="Duvall M.R."/>
        </authorList>
    </citation>
    <scope>NUCLEOTIDE SEQUENCE [LARGE SCALE GENOMIC DNA]</scope>
    <source>
        <strain evidence="6 7">HR-AV</strain>
    </source>
</reference>
<feature type="domain" description="Rieske" evidence="5">
    <location>
        <begin position="47"/>
        <end position="147"/>
    </location>
</feature>
<dbReference type="SUPFAM" id="SSF50022">
    <property type="entry name" value="ISP domain"/>
    <property type="match status" value="1"/>
</dbReference>
<sequence>MKRNEFLSKLGIGAALVCTGGVLHACGGGDDAGPSNNGGNNGNPVNFTFDASTDFPNIGSSKVKQGVIVVRTAATIVASSFVALDAICPHEQGSIMYDETNNRFECALHHSRYQLDGSVINGPVNSAGSTRALKKYNIAINGNVITITE</sequence>
<evidence type="ECO:0000256" key="4">
    <source>
        <dbReference type="ARBA" id="ARBA00023014"/>
    </source>
</evidence>
<dbReference type="AlphaFoldDB" id="A0A2S5A796"/>
<keyword evidence="1" id="KW-0001">2Fe-2S</keyword>
<proteinExistence type="predicted"/>
<dbReference type="OrthoDB" id="165343at2"/>
<dbReference type="EMBL" id="PQVF01000002">
    <property type="protein sequence ID" value="POY38386.1"/>
    <property type="molecule type" value="Genomic_DNA"/>
</dbReference>
<dbReference type="Gene3D" id="2.102.10.10">
    <property type="entry name" value="Rieske [2Fe-2S] iron-sulphur domain"/>
    <property type="match status" value="1"/>
</dbReference>
<dbReference type="InterPro" id="IPR036922">
    <property type="entry name" value="Rieske_2Fe-2S_sf"/>
</dbReference>
<keyword evidence="3" id="KW-0408">Iron</keyword>
<gene>
    <name evidence="6" type="ORF">C3K47_03025</name>
</gene>
<keyword evidence="4" id="KW-0411">Iron-sulfur</keyword>
<organism evidence="6 7">
    <name type="scientific">Solitalea longa</name>
    <dbReference type="NCBI Taxonomy" id="2079460"/>
    <lineage>
        <taxon>Bacteria</taxon>
        <taxon>Pseudomonadati</taxon>
        <taxon>Bacteroidota</taxon>
        <taxon>Sphingobacteriia</taxon>
        <taxon>Sphingobacteriales</taxon>
        <taxon>Sphingobacteriaceae</taxon>
        <taxon>Solitalea</taxon>
    </lineage>
</organism>
<dbReference type="Pfam" id="PF00355">
    <property type="entry name" value="Rieske"/>
    <property type="match status" value="1"/>
</dbReference>
<dbReference type="Proteomes" id="UP000236893">
    <property type="component" value="Unassembled WGS sequence"/>
</dbReference>